<reference evidence="7" key="1">
    <citation type="journal article" date="2019" name="Int. J. Syst. Evol. Microbiol.">
        <title>The Global Catalogue of Microorganisms (GCM) 10K type strain sequencing project: providing services to taxonomists for standard genome sequencing and annotation.</title>
        <authorList>
            <consortium name="The Broad Institute Genomics Platform"/>
            <consortium name="The Broad Institute Genome Sequencing Center for Infectious Disease"/>
            <person name="Wu L."/>
            <person name="Ma J."/>
        </authorList>
    </citation>
    <scope>NUCLEOTIDE SEQUENCE [LARGE SCALE GENOMIC DNA]</scope>
    <source>
        <strain evidence="7">KCTC 52344</strain>
    </source>
</reference>
<comment type="cofactor">
    <cofactor evidence="1">
        <name>Mg(2+)</name>
        <dbReference type="ChEBI" id="CHEBI:18420"/>
    </cofactor>
</comment>
<dbReference type="Gene3D" id="1.10.150.240">
    <property type="entry name" value="Putative phosphatase, domain 2"/>
    <property type="match status" value="1"/>
</dbReference>
<comment type="caution">
    <text evidence="6">The sequence shown here is derived from an EMBL/GenBank/DDBJ whole genome shotgun (WGS) entry which is preliminary data.</text>
</comment>
<dbReference type="InterPro" id="IPR006439">
    <property type="entry name" value="HAD-SF_hydro_IA"/>
</dbReference>
<dbReference type="InterPro" id="IPR036412">
    <property type="entry name" value="HAD-like_sf"/>
</dbReference>
<evidence type="ECO:0000256" key="3">
    <source>
        <dbReference type="ARBA" id="ARBA00022723"/>
    </source>
</evidence>
<gene>
    <name evidence="6" type="ORF">ACFSR2_04180</name>
</gene>
<keyword evidence="5" id="KW-0119">Carbohydrate metabolism</keyword>
<dbReference type="SFLD" id="SFLDG01135">
    <property type="entry name" value="C1.5.6:_HAD__Beta-PGM__Phospha"/>
    <property type="match status" value="1"/>
</dbReference>
<sequence length="220" mass="24541">METSFAVIFDMDGVICDTNPHHSLAWKAFLKKFEIDATEEEFIAHMYGKSNSYILKYFLKRDVIGEEFASMEFEKEALFRQLYEPEVVPIDGLLAFIDDLKANGVKTGIATSAPVENLELILSKLPLADKMQSLLSSADVIHHKPNPEVYLKSAANLGIQPENCIIFEDSHAGVSAGKAAGAKVVGVLSTYKIEELPVCNDYIRDYKEMTYQRVKALVEA</sequence>
<dbReference type="Gene3D" id="3.40.50.1000">
    <property type="entry name" value="HAD superfamily/HAD-like"/>
    <property type="match status" value="1"/>
</dbReference>
<organism evidence="6 7">
    <name type="scientific">Emticicia soli</name>
    <dbReference type="NCBI Taxonomy" id="2027878"/>
    <lineage>
        <taxon>Bacteria</taxon>
        <taxon>Pseudomonadati</taxon>
        <taxon>Bacteroidota</taxon>
        <taxon>Cytophagia</taxon>
        <taxon>Cytophagales</taxon>
        <taxon>Leadbetterellaceae</taxon>
        <taxon>Emticicia</taxon>
    </lineage>
</organism>
<dbReference type="SUPFAM" id="SSF56784">
    <property type="entry name" value="HAD-like"/>
    <property type="match status" value="1"/>
</dbReference>
<dbReference type="PANTHER" id="PTHR46193:SF18">
    <property type="entry name" value="HEXITOL PHOSPHATASE B"/>
    <property type="match status" value="1"/>
</dbReference>
<proteinExistence type="inferred from homology"/>
<evidence type="ECO:0000256" key="4">
    <source>
        <dbReference type="ARBA" id="ARBA00022842"/>
    </source>
</evidence>
<dbReference type="InterPro" id="IPR051600">
    <property type="entry name" value="Beta-PGM-like"/>
</dbReference>
<comment type="similarity">
    <text evidence="2">Belongs to the HAD-like hydrolase superfamily. CbbY/CbbZ/Gph/YieH family.</text>
</comment>
<dbReference type="InterPro" id="IPR023214">
    <property type="entry name" value="HAD_sf"/>
</dbReference>
<evidence type="ECO:0000313" key="7">
    <source>
        <dbReference type="Proteomes" id="UP001597510"/>
    </source>
</evidence>
<accession>A0ABW5J651</accession>
<dbReference type="NCBIfam" id="TIGR01509">
    <property type="entry name" value="HAD-SF-IA-v3"/>
    <property type="match status" value="1"/>
</dbReference>
<evidence type="ECO:0000256" key="1">
    <source>
        <dbReference type="ARBA" id="ARBA00001946"/>
    </source>
</evidence>
<dbReference type="CDD" id="cd07505">
    <property type="entry name" value="HAD_BPGM-like"/>
    <property type="match status" value="1"/>
</dbReference>
<keyword evidence="4" id="KW-0460">Magnesium</keyword>
<keyword evidence="7" id="KW-1185">Reference proteome</keyword>
<dbReference type="Pfam" id="PF13419">
    <property type="entry name" value="HAD_2"/>
    <property type="match status" value="1"/>
</dbReference>
<evidence type="ECO:0000256" key="5">
    <source>
        <dbReference type="ARBA" id="ARBA00023277"/>
    </source>
</evidence>
<dbReference type="EMBL" id="JBHULC010000004">
    <property type="protein sequence ID" value="MFD2520070.1"/>
    <property type="molecule type" value="Genomic_DNA"/>
</dbReference>
<keyword evidence="6" id="KW-0378">Hydrolase</keyword>
<evidence type="ECO:0000256" key="2">
    <source>
        <dbReference type="ARBA" id="ARBA00006171"/>
    </source>
</evidence>
<evidence type="ECO:0000313" key="6">
    <source>
        <dbReference type="EMBL" id="MFD2520070.1"/>
    </source>
</evidence>
<dbReference type="InterPro" id="IPR041492">
    <property type="entry name" value="HAD_2"/>
</dbReference>
<dbReference type="GO" id="GO:0016787">
    <property type="term" value="F:hydrolase activity"/>
    <property type="evidence" value="ECO:0007669"/>
    <property type="project" value="UniProtKB-KW"/>
</dbReference>
<keyword evidence="3" id="KW-0479">Metal-binding</keyword>
<dbReference type="SFLD" id="SFLDG01129">
    <property type="entry name" value="C1.5:_HAD__Beta-PGM__Phosphata"/>
    <property type="match status" value="1"/>
</dbReference>
<dbReference type="PANTHER" id="PTHR46193">
    <property type="entry name" value="6-PHOSPHOGLUCONATE PHOSPHATASE"/>
    <property type="match status" value="1"/>
</dbReference>
<protein>
    <submittedName>
        <fullName evidence="6">HAD family hydrolase</fullName>
    </submittedName>
</protein>
<dbReference type="PRINTS" id="PR00413">
    <property type="entry name" value="HADHALOGNASE"/>
</dbReference>
<dbReference type="RefSeq" id="WP_340235479.1">
    <property type="nucleotide sequence ID" value="NZ_JBBEWC010000004.1"/>
</dbReference>
<name>A0ABW5J651_9BACT</name>
<dbReference type="Proteomes" id="UP001597510">
    <property type="component" value="Unassembled WGS sequence"/>
</dbReference>
<dbReference type="InterPro" id="IPR023198">
    <property type="entry name" value="PGP-like_dom2"/>
</dbReference>
<dbReference type="SFLD" id="SFLDS00003">
    <property type="entry name" value="Haloacid_Dehalogenase"/>
    <property type="match status" value="1"/>
</dbReference>